<name>A0ABT5YNH3_9PROT</name>
<dbReference type="RefSeq" id="WP_275822992.1">
    <property type="nucleotide sequence ID" value="NZ_JARHUD010000006.1"/>
</dbReference>
<comment type="caution">
    <text evidence="7">The sequence shown here is derived from an EMBL/GenBank/DDBJ whole genome shotgun (WGS) entry which is preliminary data.</text>
</comment>
<evidence type="ECO:0000256" key="4">
    <source>
        <dbReference type="RuleBase" id="RU004447"/>
    </source>
</evidence>
<keyword evidence="3" id="KW-0482">Metalloprotease</keyword>
<feature type="domain" description="Peptidase M16 C-terminal" evidence="6">
    <location>
        <begin position="167"/>
        <end position="339"/>
    </location>
</feature>
<dbReference type="InterPro" id="IPR011765">
    <property type="entry name" value="Pept_M16_N"/>
</dbReference>
<keyword evidence="8" id="KW-1185">Reference proteome</keyword>
<dbReference type="Pfam" id="PF00675">
    <property type="entry name" value="Peptidase_M16"/>
    <property type="match status" value="1"/>
</dbReference>
<organism evidence="7 8">
    <name type="scientific">Aquibaculum arenosum</name>
    <dbReference type="NCBI Taxonomy" id="3032591"/>
    <lineage>
        <taxon>Bacteria</taxon>
        <taxon>Pseudomonadati</taxon>
        <taxon>Pseudomonadota</taxon>
        <taxon>Alphaproteobacteria</taxon>
        <taxon>Rhodospirillales</taxon>
        <taxon>Rhodovibrionaceae</taxon>
        <taxon>Aquibaculum</taxon>
    </lineage>
</organism>
<protein>
    <submittedName>
        <fullName evidence="7">Pitrilysin family protein</fullName>
    </submittedName>
</protein>
<comment type="similarity">
    <text evidence="2 4">Belongs to the peptidase M16 family.</text>
</comment>
<evidence type="ECO:0000313" key="8">
    <source>
        <dbReference type="Proteomes" id="UP001215503"/>
    </source>
</evidence>
<sequence>MTVEVTRLANGLTVASDSMAEAQSVSLGVWIGVGTRHETPQSNGVAHLLEHMLFKGTPSRSAQDIAEQIEAVGGHLNAYTGREITAYHAKVLTEDLPLGLELIADILQNSLFEDAELERERQVVLQEIGQAADTPDDIIFDHFQETAFPDQGVGRPVLGRPDIVSRLDRDAVRGFQQANYGGDCMVLAAAGAVEHARLVDLAERHFGGLQRESRAVTDQPHYRGGDYREARELEQVHLILGFDGIGFRDSDYHACAAFSTAFGGGMSSRLFQELRERRGLVYSVFSFAAAQVDSGIFGVYAGTGEREARELLPVLCDEWQRVAEEGLSDAELARAKAQLRASIAMGRERNENRVEHLANQILVHDRPLSAQEILAKVEAVDQADISRVARRLLASRPTLAALGPLSEVEAFEQLCARFAAPQAARAAV</sequence>
<dbReference type="Gene3D" id="3.30.830.10">
    <property type="entry name" value="Metalloenzyme, LuxS/M16 peptidase-like"/>
    <property type="match status" value="2"/>
</dbReference>
<dbReference type="PROSITE" id="PS00143">
    <property type="entry name" value="INSULINASE"/>
    <property type="match status" value="1"/>
</dbReference>
<reference evidence="7 8" key="1">
    <citation type="submission" date="2023-03" db="EMBL/GenBank/DDBJ databases">
        <title>Fodinicurvata sp. CAU 1616 isolated from sea sendiment.</title>
        <authorList>
            <person name="Kim W."/>
        </authorList>
    </citation>
    <scope>NUCLEOTIDE SEQUENCE [LARGE SCALE GENOMIC DNA]</scope>
    <source>
        <strain evidence="7 8">CAU 1616</strain>
    </source>
</reference>
<evidence type="ECO:0000256" key="3">
    <source>
        <dbReference type="ARBA" id="ARBA00023049"/>
    </source>
</evidence>
<keyword evidence="3" id="KW-0645">Protease</keyword>
<dbReference type="InterPro" id="IPR011249">
    <property type="entry name" value="Metalloenz_LuxS/M16"/>
</dbReference>
<dbReference type="InterPro" id="IPR007863">
    <property type="entry name" value="Peptidase_M16_C"/>
</dbReference>
<dbReference type="PANTHER" id="PTHR11851:SF49">
    <property type="entry name" value="MITOCHONDRIAL-PROCESSING PEPTIDASE SUBUNIT ALPHA"/>
    <property type="match status" value="1"/>
</dbReference>
<dbReference type="Proteomes" id="UP001215503">
    <property type="component" value="Unassembled WGS sequence"/>
</dbReference>
<dbReference type="EMBL" id="JARHUD010000006">
    <property type="protein sequence ID" value="MDF2096499.1"/>
    <property type="molecule type" value="Genomic_DNA"/>
</dbReference>
<evidence type="ECO:0000259" key="5">
    <source>
        <dbReference type="Pfam" id="PF00675"/>
    </source>
</evidence>
<accession>A0ABT5YNH3</accession>
<keyword evidence="3" id="KW-0378">Hydrolase</keyword>
<comment type="cofactor">
    <cofactor evidence="1">
        <name>Zn(2+)</name>
        <dbReference type="ChEBI" id="CHEBI:29105"/>
    </cofactor>
</comment>
<gene>
    <name evidence="7" type="ORF">P2G67_10970</name>
</gene>
<dbReference type="SUPFAM" id="SSF63411">
    <property type="entry name" value="LuxS/MPP-like metallohydrolase"/>
    <property type="match status" value="2"/>
</dbReference>
<proteinExistence type="inferred from homology"/>
<evidence type="ECO:0000256" key="1">
    <source>
        <dbReference type="ARBA" id="ARBA00001947"/>
    </source>
</evidence>
<dbReference type="Pfam" id="PF05193">
    <property type="entry name" value="Peptidase_M16_C"/>
    <property type="match status" value="1"/>
</dbReference>
<feature type="domain" description="Peptidase M16 N-terminal" evidence="5">
    <location>
        <begin position="14"/>
        <end position="159"/>
    </location>
</feature>
<evidence type="ECO:0000259" key="6">
    <source>
        <dbReference type="Pfam" id="PF05193"/>
    </source>
</evidence>
<dbReference type="PANTHER" id="PTHR11851">
    <property type="entry name" value="METALLOPROTEASE"/>
    <property type="match status" value="1"/>
</dbReference>
<evidence type="ECO:0000256" key="2">
    <source>
        <dbReference type="ARBA" id="ARBA00007261"/>
    </source>
</evidence>
<evidence type="ECO:0000313" key="7">
    <source>
        <dbReference type="EMBL" id="MDF2096499.1"/>
    </source>
</evidence>
<dbReference type="InterPro" id="IPR050361">
    <property type="entry name" value="MPP/UQCRC_Complex"/>
</dbReference>
<dbReference type="InterPro" id="IPR001431">
    <property type="entry name" value="Pept_M16_Zn_BS"/>
</dbReference>